<accession>A0A2U2JC82</accession>
<dbReference type="AlphaFoldDB" id="A0A2U2JC82"/>
<dbReference type="PROSITE" id="PS51257">
    <property type="entry name" value="PROKAR_LIPOPROTEIN"/>
    <property type="match status" value="1"/>
</dbReference>
<dbReference type="EMBL" id="QFFG01000002">
    <property type="protein sequence ID" value="PWG05934.1"/>
    <property type="molecule type" value="Genomic_DNA"/>
</dbReference>
<dbReference type="OrthoDB" id="9811006at2"/>
<feature type="domain" description="Lipid/polyisoprenoid-binding YceI-like" evidence="2">
    <location>
        <begin position="23"/>
        <end position="179"/>
    </location>
</feature>
<keyword evidence="4" id="KW-1185">Reference proteome</keyword>
<sequence length="181" mass="20991">MFIRLKICFIFWILFSCLSFSQELVTNKQKSSISFRIKNFGFNVKGTFTNFTVKSRINLEDLKSSFFNVQIPVKSIFTNSKSRDKHLLKPDFFDVQKHPFIVFKSSEFTSQQHNKIVIKGDLIIKGIQKKIKATINVRRTDNNTVFTTKFKLNRKDFNVGGTSLVLSNTVNVTMIYVANRN</sequence>
<evidence type="ECO:0000313" key="3">
    <source>
        <dbReference type="EMBL" id="PWG05934.1"/>
    </source>
</evidence>
<protein>
    <recommendedName>
        <fullName evidence="2">Lipid/polyisoprenoid-binding YceI-like domain-containing protein</fullName>
    </recommendedName>
</protein>
<feature type="chain" id="PRO_5015786934" description="Lipid/polyisoprenoid-binding YceI-like domain-containing protein" evidence="1">
    <location>
        <begin position="22"/>
        <end position="181"/>
    </location>
</feature>
<dbReference type="Pfam" id="PF04264">
    <property type="entry name" value="YceI"/>
    <property type="match status" value="1"/>
</dbReference>
<keyword evidence="1" id="KW-0732">Signal</keyword>
<dbReference type="Gene3D" id="2.40.128.110">
    <property type="entry name" value="Lipid/polyisoprenoid-binding, YceI-like"/>
    <property type="match status" value="1"/>
</dbReference>
<dbReference type="InterPro" id="IPR036761">
    <property type="entry name" value="TTHA0802/YceI-like_sf"/>
</dbReference>
<proteinExistence type="predicted"/>
<gene>
    <name evidence="3" type="ORF">DIS07_05700</name>
</gene>
<dbReference type="RefSeq" id="WP_109404266.1">
    <property type="nucleotide sequence ID" value="NZ_QFFG01000002.1"/>
</dbReference>
<dbReference type="InterPro" id="IPR007372">
    <property type="entry name" value="Lipid/polyisoprenoid-bd_YceI"/>
</dbReference>
<dbReference type="PANTHER" id="PTHR34406:SF1">
    <property type="entry name" value="PROTEIN YCEI"/>
    <property type="match status" value="1"/>
</dbReference>
<dbReference type="SMART" id="SM00867">
    <property type="entry name" value="YceI"/>
    <property type="match status" value="1"/>
</dbReference>
<evidence type="ECO:0000256" key="1">
    <source>
        <dbReference type="SAM" id="SignalP"/>
    </source>
</evidence>
<reference evidence="3 4" key="1">
    <citation type="submission" date="2018-05" db="EMBL/GenBank/DDBJ databases">
        <title>Polaribacter aquimarinus sp. nov., isolated from sediment in a sediment of sea.</title>
        <authorList>
            <person name="Lu D."/>
        </authorList>
    </citation>
    <scope>NUCLEOTIDE SEQUENCE [LARGE SCALE GENOMIC DNA]</scope>
    <source>
        <strain evidence="3 4">ZY113</strain>
    </source>
</reference>
<feature type="signal peptide" evidence="1">
    <location>
        <begin position="1"/>
        <end position="21"/>
    </location>
</feature>
<dbReference type="PANTHER" id="PTHR34406">
    <property type="entry name" value="PROTEIN YCEI"/>
    <property type="match status" value="1"/>
</dbReference>
<comment type="caution">
    <text evidence="3">The sequence shown here is derived from an EMBL/GenBank/DDBJ whole genome shotgun (WGS) entry which is preliminary data.</text>
</comment>
<organism evidence="3 4">
    <name type="scientific">Polaribacter aquimarinus</name>
    <dbReference type="NCBI Taxonomy" id="2100726"/>
    <lineage>
        <taxon>Bacteria</taxon>
        <taxon>Pseudomonadati</taxon>
        <taxon>Bacteroidota</taxon>
        <taxon>Flavobacteriia</taxon>
        <taxon>Flavobacteriales</taxon>
        <taxon>Flavobacteriaceae</taxon>
    </lineage>
</organism>
<evidence type="ECO:0000259" key="2">
    <source>
        <dbReference type="SMART" id="SM00867"/>
    </source>
</evidence>
<name>A0A2U2JC82_9FLAO</name>
<dbReference type="Proteomes" id="UP000245670">
    <property type="component" value="Unassembled WGS sequence"/>
</dbReference>
<evidence type="ECO:0000313" key="4">
    <source>
        <dbReference type="Proteomes" id="UP000245670"/>
    </source>
</evidence>
<dbReference type="SUPFAM" id="SSF101874">
    <property type="entry name" value="YceI-like"/>
    <property type="match status" value="1"/>
</dbReference>